<evidence type="ECO:0000256" key="1">
    <source>
        <dbReference type="ARBA" id="ARBA00010547"/>
    </source>
</evidence>
<dbReference type="InterPro" id="IPR024990">
    <property type="entry name" value="Apc1"/>
</dbReference>
<dbReference type="InterPro" id="IPR011989">
    <property type="entry name" value="ARM-like"/>
</dbReference>
<dbReference type="PANTHER" id="PTHR12827">
    <property type="entry name" value="MEIOTIC CHECKPOINT REGULATOR TSG24 FAMILY MEMBER"/>
    <property type="match status" value="1"/>
</dbReference>
<accession>I4YAF8</accession>
<dbReference type="eggNOG" id="KOG1858">
    <property type="taxonomic scope" value="Eukaryota"/>
</dbReference>
<dbReference type="GeneID" id="18472955"/>
<evidence type="ECO:0000313" key="9">
    <source>
        <dbReference type="Proteomes" id="UP000005242"/>
    </source>
</evidence>
<evidence type="ECO:0000259" key="7">
    <source>
        <dbReference type="Pfam" id="PF21282"/>
    </source>
</evidence>
<protein>
    <recommendedName>
        <fullName evidence="7">Anaphase-promoting complex subunit 1 beta-sandwich domain-containing protein</fullName>
    </recommendedName>
</protein>
<dbReference type="InParanoid" id="I4YAF8"/>
<dbReference type="GO" id="GO:0051301">
    <property type="term" value="P:cell division"/>
    <property type="evidence" value="ECO:0007669"/>
    <property type="project" value="UniProtKB-KW"/>
</dbReference>
<dbReference type="STRING" id="671144.I4YAF8"/>
<dbReference type="OrthoDB" id="26401at2759"/>
<feature type="region of interest" description="Disordered" evidence="6">
    <location>
        <begin position="262"/>
        <end position="309"/>
    </location>
</feature>
<dbReference type="GO" id="GO:0007091">
    <property type="term" value="P:metaphase/anaphase transition of mitotic cell cycle"/>
    <property type="evidence" value="ECO:0007669"/>
    <property type="project" value="TreeGrafter"/>
</dbReference>
<evidence type="ECO:0000256" key="6">
    <source>
        <dbReference type="SAM" id="MobiDB-lite"/>
    </source>
</evidence>
<dbReference type="RefSeq" id="XP_006958943.1">
    <property type="nucleotide sequence ID" value="XM_006958881.1"/>
</dbReference>
<keyword evidence="9" id="KW-1185">Reference proteome</keyword>
<evidence type="ECO:0000256" key="3">
    <source>
        <dbReference type="ARBA" id="ARBA00022737"/>
    </source>
</evidence>
<dbReference type="Gene3D" id="1.25.10.10">
    <property type="entry name" value="Leucine-rich Repeat Variant"/>
    <property type="match status" value="2"/>
</dbReference>
<dbReference type="Pfam" id="PF21282">
    <property type="entry name" value="APC1_3rd"/>
    <property type="match status" value="1"/>
</dbReference>
<evidence type="ECO:0000256" key="2">
    <source>
        <dbReference type="ARBA" id="ARBA00022618"/>
    </source>
</evidence>
<keyword evidence="2" id="KW-0132">Cell division</keyword>
<dbReference type="HOGENOM" id="CLU_001202_3_0_1"/>
<reference evidence="8 9" key="1">
    <citation type="journal article" date="2012" name="Fungal Genet. Biol.">
        <title>The genome of the xerotolerant mold Wallemia sebi reveals adaptations to osmotic stress and suggests cryptic sexual reproduction.</title>
        <authorList>
            <person name="Padamsee M."/>
            <person name="Kumar T.K.A."/>
            <person name="Riley R."/>
            <person name="Binder M."/>
            <person name="Boyd A."/>
            <person name="Calvo A.M."/>
            <person name="Furukawa K."/>
            <person name="Hesse C."/>
            <person name="Hohmann S."/>
            <person name="James T.Y."/>
            <person name="LaButti K."/>
            <person name="Lapidus A."/>
            <person name="Lindquist E."/>
            <person name="Lucas S."/>
            <person name="Miller K."/>
            <person name="Shantappa S."/>
            <person name="Grigoriev I.V."/>
            <person name="Hibbett D.S."/>
            <person name="McLaughlin D.J."/>
            <person name="Spatafora J.W."/>
            <person name="Aime M.C."/>
        </authorList>
    </citation>
    <scope>NUCLEOTIDE SEQUENCE [LARGE SCALE GENOMIC DNA]</scope>
    <source>
        <strain evidence="9">ATCC MYA-4683 / CBS 633.66</strain>
    </source>
</reference>
<sequence length="1761" mass="197013">MIEIENLSSPATNYLNKVNSSPNYPPPPPSIEPGLFKLYQPPLPLPLHRVLNKDYELAWQNSRLIISKNSQIQRILNFDDDHLNISYASFGNLHLSDDTDKPRECLIVFLHSSLNSNSNEYDLDLAISSTANLARLFFMDPGLDYSLPLPFNVSKAWDLGLGWLVERSDARRAGEKVSSWAVLSGIWHPWRPIGGCKGYDAYRSPIRPFDFTPRPKSKIILITPTQANNQSTKDNWPFLISFDSQTKTLSLYRYTRLKKPIKTSPPSPDYGAPSALPNAPIVSSNLRKISTPRPQSSRRRSSLKSKANVNTLENTFDNSDISLTMDRMILAGESASNRTAPGSKPDENQTLSNESDVFIDLLWECKAADIDSSIPSAHAFAQSDSQISIAIHFPGLSSQLTIVNISRDPTLPITSQLKIEKRETAVTQATAVSSLKCTQENTDDLLILDNSKRLQILINDVDEFIPITLDLDNGDQPRSFKDANGSCLSVETTASKIHRYDFSKWPNDNLTKSCVDLIASFLKENEKLEFALSIFKHFTSVSKGLDALIESLAYFLNVSDSTRKSTSTDTLNKLLQSKAHQRALNSSRIFAIPPKIIKAPRVRNDDIDMNIKVHSALPQILLAIHIVAENSLLDTTNRFDNLTSLAPILGWLGRLAGRADYVGWWERWAGEYAPLLYDKEEYSPNVMDALPPPPSIYDDLHSRMHHSISNYPIIPQNQLHGTAALQKVFTLLGDSKCEEAVDELILHGYNKDKIRCTPLHLSVILQEVLRACQIRPKLRWSSEAYQLIGREDLVANADARERQGRTDEAKTMLSIESIKDIVRTKKEEDQTNSTSKGKVISGVEIDNLEIPQLRFSEDHRLREVTRILNSSELTKLRFLNTSGLLEPDFLKEQENVTNAMPERTLSLPFGRGMLTYGTSESVPAGPLNIPDFDFRVKMIPTNATYDLDSSLNPPEFKDWSEFSNGVASALKLGEQLNVDESWIMLNKPTKNVMSPRHSGLMLGLGLNGHLKSMWLGHIQKFLEPKNEFMTIGTMLGVSISYAGDPPERLVGAFSLHIPAILPSHQLEFNLSGLTQAAGLFSLGVLHLGTRQRRQAEMLLGEIGGRDVPTNDGKSNVRGSYSLSAALGFGLVMLAKGKEATSPSETQMITKLRHYIHGDKHRSNETDVEYDALDVNFTSPGASLALGMWFLKSERSDVAPLMDLPCNPTELDWIRPDFLLFRTLSKNLIMWNTIGRDREWVESQIPHFIQIALERKKERFESVDDNIELAYYNIVAGACLAQGLKFAGTAEDDTFKCLLHYMDIFTQAASIKSITYEGKVKRAAIRSGLNTITVAIATVMAGTGELGILKRLRIAHGQFGQASGRNFGSQMAVHMALGMLFLGGGEYTLTNSNEAVGFLLCALYPKWPMSINDQSNHPFAYRHLWVKAVQKRCFIPRDVKTNEAVYVPIKIKAVDELDKQPKSMRMIAPTLVPKYSRLLSLKIDSPRYWPLVIDFNDENSLRNLKASQTFYVKKKAGYLSYASDPKNLKSTASRNKIGLDLVAMMKMDLVPNQRLLRSDNYEEVENSLEFSDSLASLARFARSGGNNNLIDAILLDALTNDKPVGVWYHLSLNRLCNLAQKNTYSLKETMELVLSARELNHLQVAYSGVLKNILGDLPPLLQSSMIVYALKILNNVNVDENVLHDVLAGRTPEWKAGIHLSAYNYPDRGTIITLLDKLSTLDSDEKTLRLIVQLTLSQLSNVSSSKQVVDTIYNAYKRKIIT</sequence>
<keyword evidence="5" id="KW-0131">Cell cycle</keyword>
<dbReference type="GO" id="GO:0005680">
    <property type="term" value="C:anaphase-promoting complex"/>
    <property type="evidence" value="ECO:0007669"/>
    <property type="project" value="InterPro"/>
</dbReference>
<dbReference type="InterPro" id="IPR048971">
    <property type="entry name" value="Apc1_3rd"/>
</dbReference>
<dbReference type="PANTHER" id="PTHR12827:SF3">
    <property type="entry name" value="ANAPHASE-PROMOTING COMPLEX SUBUNIT 1"/>
    <property type="match status" value="1"/>
</dbReference>
<organism evidence="8 9">
    <name type="scientific">Wallemia mellicola (strain ATCC MYA-4683 / CBS 633.66)</name>
    <name type="common">Wallemia sebi (CBS 633.66)</name>
    <dbReference type="NCBI Taxonomy" id="671144"/>
    <lineage>
        <taxon>Eukaryota</taxon>
        <taxon>Fungi</taxon>
        <taxon>Dikarya</taxon>
        <taxon>Basidiomycota</taxon>
        <taxon>Wallemiomycotina</taxon>
        <taxon>Wallemiomycetes</taxon>
        <taxon>Wallemiales</taxon>
        <taxon>Wallemiaceae</taxon>
        <taxon>Wallemia</taxon>
    </lineage>
</organism>
<keyword evidence="3" id="KW-0677">Repeat</keyword>
<evidence type="ECO:0000256" key="4">
    <source>
        <dbReference type="ARBA" id="ARBA00022776"/>
    </source>
</evidence>
<dbReference type="GO" id="GO:0031145">
    <property type="term" value="P:anaphase-promoting complex-dependent catabolic process"/>
    <property type="evidence" value="ECO:0007669"/>
    <property type="project" value="TreeGrafter"/>
</dbReference>
<evidence type="ECO:0000256" key="5">
    <source>
        <dbReference type="ARBA" id="ARBA00023306"/>
    </source>
</evidence>
<feature type="domain" description="Anaphase-promoting complex subunit 1 beta-sandwich" evidence="7">
    <location>
        <begin position="1431"/>
        <end position="1513"/>
    </location>
</feature>
<dbReference type="GO" id="GO:0070979">
    <property type="term" value="P:protein K11-linked ubiquitination"/>
    <property type="evidence" value="ECO:0007669"/>
    <property type="project" value="TreeGrafter"/>
</dbReference>
<dbReference type="OMA" id="QIDACKE"/>
<name>I4YAF8_WALMC</name>
<gene>
    <name evidence="8" type="ORF">WALSEDRAFT_57805</name>
</gene>
<evidence type="ECO:0000313" key="8">
    <source>
        <dbReference type="EMBL" id="EIM20950.1"/>
    </source>
</evidence>
<dbReference type="GO" id="GO:0060090">
    <property type="term" value="F:molecular adaptor activity"/>
    <property type="evidence" value="ECO:0007669"/>
    <property type="project" value="TreeGrafter"/>
</dbReference>
<keyword evidence="4" id="KW-0498">Mitosis</keyword>
<comment type="similarity">
    <text evidence="1">Belongs to the APC1 family.</text>
</comment>
<dbReference type="Proteomes" id="UP000005242">
    <property type="component" value="Unassembled WGS sequence"/>
</dbReference>
<dbReference type="KEGG" id="wse:WALSEDRAFT_57805"/>
<dbReference type="EMBL" id="JH668235">
    <property type="protein sequence ID" value="EIM20950.1"/>
    <property type="molecule type" value="Genomic_DNA"/>
</dbReference>
<proteinExistence type="inferred from homology"/>